<sequence>MFEPIEANYTPDGDDWKVEVTCRGKTLKATAPGLIAARDRADQLVEKLAPNEEIKTVVHTLEGDAVSFTAAYLTARLGTEPRKADEVTTPPAATGS</sequence>
<reference evidence="2" key="1">
    <citation type="submission" date="2016-10" db="EMBL/GenBank/DDBJ databases">
        <authorList>
            <person name="Varghese N."/>
            <person name="Submissions S."/>
        </authorList>
    </citation>
    <scope>NUCLEOTIDE SEQUENCE [LARGE SCALE GENOMIC DNA]</scope>
    <source>
        <strain evidence="2">IBRC-M 10655</strain>
    </source>
</reference>
<evidence type="ECO:0000313" key="1">
    <source>
        <dbReference type="EMBL" id="SDP78742.1"/>
    </source>
</evidence>
<dbReference type="EMBL" id="FNJB01000014">
    <property type="protein sequence ID" value="SDP78742.1"/>
    <property type="molecule type" value="Genomic_DNA"/>
</dbReference>
<evidence type="ECO:0000313" key="2">
    <source>
        <dbReference type="Proteomes" id="UP000199651"/>
    </source>
</evidence>
<protein>
    <submittedName>
        <fullName evidence="1">Uncharacterized protein</fullName>
    </submittedName>
</protein>
<dbReference type="AlphaFoldDB" id="A0A1H0VJI6"/>
<accession>A0A1H0VJI6</accession>
<dbReference type="RefSeq" id="WP_176926841.1">
    <property type="nucleotide sequence ID" value="NZ_FNDV01000012.1"/>
</dbReference>
<organism evidence="1 2">
    <name type="scientific">Actinokineospora alba</name>
    <dbReference type="NCBI Taxonomy" id="504798"/>
    <lineage>
        <taxon>Bacteria</taxon>
        <taxon>Bacillati</taxon>
        <taxon>Actinomycetota</taxon>
        <taxon>Actinomycetes</taxon>
        <taxon>Pseudonocardiales</taxon>
        <taxon>Pseudonocardiaceae</taxon>
        <taxon>Actinokineospora</taxon>
    </lineage>
</organism>
<proteinExistence type="predicted"/>
<keyword evidence="2" id="KW-1185">Reference proteome</keyword>
<dbReference type="Proteomes" id="UP000199651">
    <property type="component" value="Unassembled WGS sequence"/>
</dbReference>
<gene>
    <name evidence="1" type="ORF">SAMN05192558_11490</name>
</gene>
<name>A0A1H0VJI6_9PSEU</name>